<sequence length="314" mass="35336">MAIRLGLIFSILALRAIASSVEPPQPQNPENWSITGFRRVCLENQSRCSYSFLISEDPAKVPKYCNFAVDAAGSFPAYQTDFAVLKCPDAPEYTINGGWDEREFVTLTVINDQRSLLSFFAFKDADLWAGIEATPQTSKVFIYPMPAKREVKRKGQDKAEEQRTRLEEARKKQQQKYKEEGKKLEEARKKDGGIAYASEWKLVDVTRYVFNSGPYTDKLVMMFGIQSGNSTIEACHINVPLFEGLRALGKSFVHQNCKHGGWSASWGHNETTGTAVMTVVNKNKDRCAYFGFTDVNTRVLLSDNGPNPTYALRL</sequence>
<gene>
    <name evidence="3" type="ORF">CI238_03235</name>
</gene>
<dbReference type="EMBL" id="LFIW01000377">
    <property type="protein sequence ID" value="KZL86731.1"/>
    <property type="molecule type" value="Genomic_DNA"/>
</dbReference>
<dbReference type="PANTHER" id="PTHR39602">
    <property type="entry name" value="ACW-9"/>
    <property type="match status" value="1"/>
</dbReference>
<evidence type="ECO:0000256" key="1">
    <source>
        <dbReference type="SAM" id="MobiDB-lite"/>
    </source>
</evidence>
<evidence type="ECO:0000256" key="2">
    <source>
        <dbReference type="SAM" id="SignalP"/>
    </source>
</evidence>
<proteinExistence type="predicted"/>
<feature type="chain" id="PRO_5007838020" evidence="2">
    <location>
        <begin position="19"/>
        <end position="314"/>
    </location>
</feature>
<dbReference type="PANTHER" id="PTHR39602:SF2">
    <property type="entry name" value="ACW-9"/>
    <property type="match status" value="1"/>
</dbReference>
<organism evidence="3 4">
    <name type="scientific">Colletotrichum incanum</name>
    <name type="common">Soybean anthracnose fungus</name>
    <dbReference type="NCBI Taxonomy" id="1573173"/>
    <lineage>
        <taxon>Eukaryota</taxon>
        <taxon>Fungi</taxon>
        <taxon>Dikarya</taxon>
        <taxon>Ascomycota</taxon>
        <taxon>Pezizomycotina</taxon>
        <taxon>Sordariomycetes</taxon>
        <taxon>Hypocreomycetidae</taxon>
        <taxon>Glomerellales</taxon>
        <taxon>Glomerellaceae</taxon>
        <taxon>Colletotrichum</taxon>
        <taxon>Colletotrichum spaethianum species complex</taxon>
    </lineage>
</organism>
<dbReference type="Proteomes" id="UP000076584">
    <property type="component" value="Unassembled WGS sequence"/>
</dbReference>
<name>A0A162P683_COLIC</name>
<keyword evidence="2" id="KW-0732">Signal</keyword>
<comment type="caution">
    <text evidence="3">The sequence shown here is derived from an EMBL/GenBank/DDBJ whole genome shotgun (WGS) entry which is preliminary data.</text>
</comment>
<evidence type="ECO:0000313" key="4">
    <source>
        <dbReference type="Proteomes" id="UP000076584"/>
    </source>
</evidence>
<feature type="region of interest" description="Disordered" evidence="1">
    <location>
        <begin position="152"/>
        <end position="184"/>
    </location>
</feature>
<accession>A0A162P683</accession>
<dbReference type="STRING" id="1573173.A0A162P683"/>
<reference evidence="3 4" key="1">
    <citation type="submission" date="2015-06" db="EMBL/GenBank/DDBJ databases">
        <title>Survival trade-offs in plant roots during colonization by closely related pathogenic and mutualistic fungi.</title>
        <authorList>
            <person name="Hacquard S."/>
            <person name="Kracher B."/>
            <person name="Hiruma K."/>
            <person name="Weinman A."/>
            <person name="Muench P."/>
            <person name="Garrido Oter R."/>
            <person name="Ver Loren van Themaat E."/>
            <person name="Dallerey J.-F."/>
            <person name="Damm U."/>
            <person name="Henrissat B."/>
            <person name="Lespinet O."/>
            <person name="Thon M."/>
            <person name="Kemen E."/>
            <person name="McHardy A.C."/>
            <person name="Schulze-Lefert P."/>
            <person name="O'Connell R.J."/>
        </authorList>
    </citation>
    <scope>NUCLEOTIDE SEQUENCE [LARGE SCALE GENOMIC DNA]</scope>
    <source>
        <strain evidence="3 4">MAFF 238704</strain>
    </source>
</reference>
<feature type="signal peptide" evidence="2">
    <location>
        <begin position="1"/>
        <end position="18"/>
    </location>
</feature>
<dbReference type="AlphaFoldDB" id="A0A162P683"/>
<protein>
    <submittedName>
        <fullName evidence="3">Uncharacterized protein</fullName>
    </submittedName>
</protein>
<keyword evidence="4" id="KW-1185">Reference proteome</keyword>
<evidence type="ECO:0000313" key="3">
    <source>
        <dbReference type="EMBL" id="KZL86731.1"/>
    </source>
</evidence>